<dbReference type="PRINTS" id="PR00722">
    <property type="entry name" value="CHYMOTRYPSIN"/>
</dbReference>
<keyword evidence="3" id="KW-0732">Signal</keyword>
<dbReference type="Proteomes" id="UP000695000">
    <property type="component" value="Unplaced"/>
</dbReference>
<dbReference type="InterPro" id="IPR018114">
    <property type="entry name" value="TRYPSIN_HIS"/>
</dbReference>
<name>A0ABM1NIH3_NICVS</name>
<dbReference type="PROSITE" id="PS00135">
    <property type="entry name" value="TRYPSIN_SER"/>
    <property type="match status" value="1"/>
</dbReference>
<dbReference type="PANTHER" id="PTHR24258">
    <property type="entry name" value="SERINE PROTEASE-RELATED"/>
    <property type="match status" value="1"/>
</dbReference>
<keyword evidence="2" id="KW-0378">Hydrolase</keyword>
<dbReference type="Gene3D" id="2.40.10.10">
    <property type="entry name" value="Trypsin-like serine proteases"/>
    <property type="match status" value="2"/>
</dbReference>
<feature type="signal peptide" evidence="3">
    <location>
        <begin position="1"/>
        <end position="18"/>
    </location>
</feature>
<proteinExistence type="predicted"/>
<feature type="chain" id="PRO_5046530913" evidence="3">
    <location>
        <begin position="19"/>
        <end position="346"/>
    </location>
</feature>
<dbReference type="PANTHER" id="PTHR24258:SF136">
    <property type="entry name" value="GH06673P-RELATED"/>
    <property type="match status" value="1"/>
</dbReference>
<evidence type="ECO:0000256" key="1">
    <source>
        <dbReference type="ARBA" id="ARBA00023157"/>
    </source>
</evidence>
<dbReference type="RefSeq" id="XP_017786623.1">
    <property type="nucleotide sequence ID" value="XM_017931134.1"/>
</dbReference>
<evidence type="ECO:0000313" key="5">
    <source>
        <dbReference type="Proteomes" id="UP000695000"/>
    </source>
</evidence>
<dbReference type="InterPro" id="IPR001254">
    <property type="entry name" value="Trypsin_dom"/>
</dbReference>
<sequence length="346" mass="38337">MFNVNSLTVIITINLVISHGTVYLGDLCDFDDGSTGFCVGIKECKEAIKLLNVSVALKVCNYDQDYPIVCCNDKDVKIPGVKSLKYCDEINVRKRSGLLTVGGGKPSLAKEFPHMAALGYSNNEDIIWGCGGSLISLKFVLTAGHCLQNIEFGPVKHVRLGDLNLKSNTDDASPQSFFVARTYKHPNYVRPSKYHDIGLIELDREAKKTSYVKAACLNIREDANEDKFLATGWGELSFHGAPADHLQKIQLREMNNSQCNNHYKINKRLYNKGISPSMQICAGDPGKDTCKGDSGGPLQQYNKKYIKAFDIHGVTSFGKACLLTSSPAVYTRVSYYIDWIESIVWP</sequence>
<keyword evidence="1" id="KW-1015">Disulfide bond</keyword>
<keyword evidence="2" id="KW-0720">Serine protease</keyword>
<dbReference type="Pfam" id="PF00089">
    <property type="entry name" value="Trypsin"/>
    <property type="match status" value="1"/>
</dbReference>
<reference evidence="6" key="1">
    <citation type="submission" date="2025-08" db="UniProtKB">
        <authorList>
            <consortium name="RefSeq"/>
        </authorList>
    </citation>
    <scope>IDENTIFICATION</scope>
    <source>
        <tissue evidence="6">Whole Larva</tissue>
    </source>
</reference>
<dbReference type="InterPro" id="IPR043504">
    <property type="entry name" value="Peptidase_S1_PA_chymotrypsin"/>
</dbReference>
<organism evidence="5 6">
    <name type="scientific">Nicrophorus vespilloides</name>
    <name type="common">Boreal carrion beetle</name>
    <dbReference type="NCBI Taxonomy" id="110193"/>
    <lineage>
        <taxon>Eukaryota</taxon>
        <taxon>Metazoa</taxon>
        <taxon>Ecdysozoa</taxon>
        <taxon>Arthropoda</taxon>
        <taxon>Hexapoda</taxon>
        <taxon>Insecta</taxon>
        <taxon>Pterygota</taxon>
        <taxon>Neoptera</taxon>
        <taxon>Endopterygota</taxon>
        <taxon>Coleoptera</taxon>
        <taxon>Polyphaga</taxon>
        <taxon>Staphyliniformia</taxon>
        <taxon>Silphidae</taxon>
        <taxon>Nicrophorinae</taxon>
        <taxon>Nicrophorus</taxon>
    </lineage>
</organism>
<dbReference type="CDD" id="cd00190">
    <property type="entry name" value="Tryp_SPc"/>
    <property type="match status" value="1"/>
</dbReference>
<keyword evidence="2" id="KW-0645">Protease</keyword>
<gene>
    <name evidence="6" type="primary">LOC108569546</name>
</gene>
<dbReference type="SMART" id="SM00020">
    <property type="entry name" value="Tryp_SPc"/>
    <property type="match status" value="1"/>
</dbReference>
<dbReference type="PROSITE" id="PS00134">
    <property type="entry name" value="TRYPSIN_HIS"/>
    <property type="match status" value="1"/>
</dbReference>
<evidence type="ECO:0000256" key="2">
    <source>
        <dbReference type="RuleBase" id="RU363034"/>
    </source>
</evidence>
<protein>
    <submittedName>
        <fullName evidence="6">Venom protease-like</fullName>
    </submittedName>
</protein>
<evidence type="ECO:0000259" key="4">
    <source>
        <dbReference type="PROSITE" id="PS50240"/>
    </source>
</evidence>
<evidence type="ECO:0000256" key="3">
    <source>
        <dbReference type="SAM" id="SignalP"/>
    </source>
</evidence>
<keyword evidence="5" id="KW-1185">Reference proteome</keyword>
<dbReference type="InterPro" id="IPR001314">
    <property type="entry name" value="Peptidase_S1A"/>
</dbReference>
<dbReference type="PROSITE" id="PS50240">
    <property type="entry name" value="TRYPSIN_DOM"/>
    <property type="match status" value="1"/>
</dbReference>
<dbReference type="GeneID" id="108569546"/>
<evidence type="ECO:0000313" key="6">
    <source>
        <dbReference type="RefSeq" id="XP_017786623.1"/>
    </source>
</evidence>
<accession>A0ABM1NIH3</accession>
<dbReference type="SUPFAM" id="SSF50494">
    <property type="entry name" value="Trypsin-like serine proteases"/>
    <property type="match status" value="1"/>
</dbReference>
<dbReference type="InterPro" id="IPR009003">
    <property type="entry name" value="Peptidase_S1_PA"/>
</dbReference>
<dbReference type="InterPro" id="IPR033116">
    <property type="entry name" value="TRYPSIN_SER"/>
</dbReference>
<feature type="domain" description="Peptidase S1" evidence="4">
    <location>
        <begin position="100"/>
        <end position="345"/>
    </location>
</feature>